<evidence type="ECO:0000256" key="1">
    <source>
        <dbReference type="ARBA" id="ARBA00004370"/>
    </source>
</evidence>
<dbReference type="PANTHER" id="PTHR44757:SF2">
    <property type="entry name" value="BIOFILM ARCHITECTURE MAINTENANCE PROTEIN MBAA"/>
    <property type="match status" value="1"/>
</dbReference>
<dbReference type="NCBIfam" id="TIGR00254">
    <property type="entry name" value="GGDEF"/>
    <property type="match status" value="1"/>
</dbReference>
<feature type="domain" description="EAL" evidence="5">
    <location>
        <begin position="503"/>
        <end position="760"/>
    </location>
</feature>
<dbReference type="Pfam" id="PF00563">
    <property type="entry name" value="EAL"/>
    <property type="match status" value="1"/>
</dbReference>
<feature type="domain" description="GGDEF" evidence="6">
    <location>
        <begin position="361"/>
        <end position="494"/>
    </location>
</feature>
<dbReference type="Proteomes" id="UP000186905">
    <property type="component" value="Unassembled WGS sequence"/>
</dbReference>
<evidence type="ECO:0000256" key="3">
    <source>
        <dbReference type="ARBA" id="ARBA00022989"/>
    </source>
</evidence>
<evidence type="ECO:0000259" key="5">
    <source>
        <dbReference type="PROSITE" id="PS50883"/>
    </source>
</evidence>
<dbReference type="Gene3D" id="3.20.20.450">
    <property type="entry name" value="EAL domain"/>
    <property type="match status" value="1"/>
</dbReference>
<dbReference type="CDD" id="cd01948">
    <property type="entry name" value="EAL"/>
    <property type="match status" value="1"/>
</dbReference>
<keyword evidence="2" id="KW-0812">Transmembrane</keyword>
<evidence type="ECO:0000313" key="8">
    <source>
        <dbReference type="Proteomes" id="UP000186905"/>
    </source>
</evidence>
<dbReference type="EMBL" id="MJIL01000090">
    <property type="protein sequence ID" value="OLQ72992.1"/>
    <property type="molecule type" value="Genomic_DNA"/>
</dbReference>
<dbReference type="InterPro" id="IPR006189">
    <property type="entry name" value="CHASE_dom"/>
</dbReference>
<dbReference type="SMART" id="SM00052">
    <property type="entry name" value="EAL"/>
    <property type="match status" value="1"/>
</dbReference>
<dbReference type="GO" id="GO:0016020">
    <property type="term" value="C:membrane"/>
    <property type="evidence" value="ECO:0007669"/>
    <property type="project" value="UniProtKB-SubCell"/>
</dbReference>
<keyword evidence="4" id="KW-0472">Membrane</keyword>
<dbReference type="SUPFAM" id="SSF141868">
    <property type="entry name" value="EAL domain-like"/>
    <property type="match status" value="1"/>
</dbReference>
<dbReference type="PROSITE" id="PS50883">
    <property type="entry name" value="EAL"/>
    <property type="match status" value="1"/>
</dbReference>
<dbReference type="InterPro" id="IPR029787">
    <property type="entry name" value="Nucleotide_cyclase"/>
</dbReference>
<dbReference type="InterPro" id="IPR000160">
    <property type="entry name" value="GGDEF_dom"/>
</dbReference>
<dbReference type="InterPro" id="IPR043128">
    <property type="entry name" value="Rev_trsase/Diguanyl_cyclase"/>
</dbReference>
<keyword evidence="3" id="KW-1133">Transmembrane helix</keyword>
<sequence length="765" mass="86144">MIGIVAAFVSSLTVEFYESRRLHHQVEIQFHTKVKSLEQSMRSLSELLYSTHHFLQNGNNPTQDQFQHFLGNRTGIGSGINSVFWVPLLDLADVELFERKARATGLLGYQLVPSQSVSMPCAAWLGQATLPVFYVSPQFEASDYLGHRLDTNCNDATAMKLAVEQQQITTSHFNENGNDGVKLFLPVMSEEGKLQGFVVATVVFHEFLSVTWHDEVNADNRNIAVTNLDDKAYLPIFESHKNITLDKRSSFDREVSYTKTIAVPMIEQNWLISISVLEDQQTMWIYASASVVLILLLTVSVSCGVGFYANRLKISDQLVKEKTRSLEFQASRDELTGLFNRPALNEEIERQLAKIKGRNSDGFSILFIDLDRFKVVNDSMGHLIGDQVLQQVACRLKTSVRKGDVCFRFGGDEFVVCLSNLVDKSALQEIGDHFSLVLSKPYYFNRQACHLGASIGVSVVTSHVRSVTNILREADTAMYKAKNSGLEKVVFFDEDMFTQAKQRFVLEQELTKAVKQQQLSLVFQPIYCLKTEQVSGFEALLRWNHPEHGPISPGDFIPIAEETGLILSLGDWVVSQACQILERLWKSQTLVEMPRININVSAKQFESNHIINTLRETLSQCHFPAHLLGVEITESMLLSDSSCTLNALEEIKALGAIIYLDDFGTGYSSLSMLSEYPVDIVKMDHSFIRNIDQQGHKSAQLCRAIIHMSHAISLNVVAEGVETQSQLEVLDNYGCNYIQGFLKAKPVSREEMTHYLRYKCELTSE</sequence>
<dbReference type="PROSITE" id="PS50887">
    <property type="entry name" value="GGDEF"/>
    <property type="match status" value="1"/>
</dbReference>
<evidence type="ECO:0000313" key="7">
    <source>
        <dbReference type="EMBL" id="OLQ72992.1"/>
    </source>
</evidence>
<dbReference type="InterPro" id="IPR001633">
    <property type="entry name" value="EAL_dom"/>
</dbReference>
<dbReference type="InterPro" id="IPR035919">
    <property type="entry name" value="EAL_sf"/>
</dbReference>
<dbReference type="Gene3D" id="3.30.70.270">
    <property type="match status" value="1"/>
</dbReference>
<organism evidence="7 8">
    <name type="scientific">Photobacterium proteolyticum</name>
    <dbReference type="NCBI Taxonomy" id="1903952"/>
    <lineage>
        <taxon>Bacteria</taxon>
        <taxon>Pseudomonadati</taxon>
        <taxon>Pseudomonadota</taxon>
        <taxon>Gammaproteobacteria</taxon>
        <taxon>Vibrionales</taxon>
        <taxon>Vibrionaceae</taxon>
        <taxon>Photobacterium</taxon>
    </lineage>
</organism>
<evidence type="ECO:0000259" key="6">
    <source>
        <dbReference type="PROSITE" id="PS50887"/>
    </source>
</evidence>
<gene>
    <name evidence="7" type="ORF">BIT28_06030</name>
</gene>
<dbReference type="InterPro" id="IPR052155">
    <property type="entry name" value="Biofilm_reg_signaling"/>
</dbReference>
<dbReference type="GO" id="GO:0007165">
    <property type="term" value="P:signal transduction"/>
    <property type="evidence" value="ECO:0007669"/>
    <property type="project" value="UniProtKB-ARBA"/>
</dbReference>
<proteinExistence type="predicted"/>
<name>A0A1Q9GF30_9GAMM</name>
<dbReference type="AlphaFoldDB" id="A0A1Q9GF30"/>
<dbReference type="SMART" id="SM00267">
    <property type="entry name" value="GGDEF"/>
    <property type="match status" value="1"/>
</dbReference>
<protein>
    <submittedName>
        <fullName evidence="7">Diguanylate cyclase</fullName>
    </submittedName>
</protein>
<accession>A0A1Q9GF30</accession>
<dbReference type="PANTHER" id="PTHR44757">
    <property type="entry name" value="DIGUANYLATE CYCLASE DGCP"/>
    <property type="match status" value="1"/>
</dbReference>
<dbReference type="SUPFAM" id="SSF55073">
    <property type="entry name" value="Nucleotide cyclase"/>
    <property type="match status" value="1"/>
</dbReference>
<evidence type="ECO:0000256" key="4">
    <source>
        <dbReference type="ARBA" id="ARBA00023136"/>
    </source>
</evidence>
<comment type="subcellular location">
    <subcellularLocation>
        <location evidence="1">Membrane</location>
    </subcellularLocation>
</comment>
<dbReference type="Gene3D" id="3.30.450.350">
    <property type="entry name" value="CHASE domain"/>
    <property type="match status" value="1"/>
</dbReference>
<dbReference type="CDD" id="cd01949">
    <property type="entry name" value="GGDEF"/>
    <property type="match status" value="1"/>
</dbReference>
<dbReference type="Pfam" id="PF00990">
    <property type="entry name" value="GGDEF"/>
    <property type="match status" value="1"/>
</dbReference>
<comment type="caution">
    <text evidence="7">The sequence shown here is derived from an EMBL/GenBank/DDBJ whole genome shotgun (WGS) entry which is preliminary data.</text>
</comment>
<dbReference type="InterPro" id="IPR042240">
    <property type="entry name" value="CHASE_sf"/>
</dbReference>
<dbReference type="GO" id="GO:0003824">
    <property type="term" value="F:catalytic activity"/>
    <property type="evidence" value="ECO:0007669"/>
    <property type="project" value="UniProtKB-ARBA"/>
</dbReference>
<dbReference type="STRING" id="1903952.BIT28_06030"/>
<reference evidence="7 8" key="1">
    <citation type="submission" date="2016-09" db="EMBL/GenBank/DDBJ databases">
        <title>Photobacterium proteolyticum sp. nov. a protease producing bacterium isolated from ocean sediments of Laizhou Bay.</title>
        <authorList>
            <person name="Li Y."/>
        </authorList>
    </citation>
    <scope>NUCLEOTIDE SEQUENCE [LARGE SCALE GENOMIC DNA]</scope>
    <source>
        <strain evidence="7 8">13-12</strain>
    </source>
</reference>
<dbReference type="Pfam" id="PF03924">
    <property type="entry name" value="CHASE"/>
    <property type="match status" value="1"/>
</dbReference>
<keyword evidence="8" id="KW-1185">Reference proteome</keyword>
<evidence type="ECO:0000256" key="2">
    <source>
        <dbReference type="ARBA" id="ARBA00022692"/>
    </source>
</evidence>
<dbReference type="OrthoDB" id="6635966at2"/>